<feature type="transmembrane region" description="Helical" evidence="1">
    <location>
        <begin position="138"/>
        <end position="160"/>
    </location>
</feature>
<sequence>MSKMSRLPFLFIITGIFGFILFHATSLMSLTAWIGDDIRGPAGWFHVHLFVLGWASMLAMGAVYQLINVILQTTIYSERLGYIHYFCFTIGLFGLLFGFIQGEISWIAGFATLAFIGLVLFVWNMACTLFRAAKWDAITISTTCAVFYLLLTGLSGMTMGLDFATGWLGDPHENLFHTHIWLGTLGWFGLLITGFSYKLLPMFYLSHEYDTRLQWVTLGLWNLGVLLGAVSLLIGTTIWLTWTALVIIMLALIAYNIHLLQIRNKRHKKNPGAGIGWTIYGNQLFAVFAAALLVKLATAPDQLMDTRTMLMIGWVYLNGWVSFMILCYASKIVPFLWWTHKYGKQVGKPGTPVMADLLNEKKANLGLTLIACTQLAVLVGIALNSSWVIALFGALFSLVSLAYIALIALVFSR</sequence>
<evidence type="ECO:0000256" key="1">
    <source>
        <dbReference type="SAM" id="Phobius"/>
    </source>
</evidence>
<feature type="transmembrane region" description="Helical" evidence="1">
    <location>
        <begin position="106"/>
        <end position="126"/>
    </location>
</feature>
<feature type="transmembrane region" description="Helical" evidence="1">
    <location>
        <begin position="212"/>
        <end position="234"/>
    </location>
</feature>
<feature type="transmembrane region" description="Helical" evidence="1">
    <location>
        <begin position="7"/>
        <end position="35"/>
    </location>
</feature>
<evidence type="ECO:0000313" key="2">
    <source>
        <dbReference type="EMBL" id="GIP52370.1"/>
    </source>
</evidence>
<keyword evidence="1" id="KW-0812">Transmembrane</keyword>
<feature type="transmembrane region" description="Helical" evidence="1">
    <location>
        <begin position="272"/>
        <end position="294"/>
    </location>
</feature>
<feature type="transmembrane region" description="Helical" evidence="1">
    <location>
        <begin position="389"/>
        <end position="411"/>
    </location>
</feature>
<feature type="transmembrane region" description="Helical" evidence="1">
    <location>
        <begin position="180"/>
        <end position="200"/>
    </location>
</feature>
<evidence type="ECO:0000313" key="3">
    <source>
        <dbReference type="Proteomes" id="UP000679992"/>
    </source>
</evidence>
<proteinExistence type="predicted"/>
<reference evidence="2 3" key="1">
    <citation type="submission" date="2021-03" db="EMBL/GenBank/DDBJ databases">
        <title>Antimicrobial resistance genes in bacteria isolated from Japanese honey, and their potential for conferring macrolide and lincosamide resistance in the American foulbrood pathogen Paenibacillus larvae.</title>
        <authorList>
            <person name="Okamoto M."/>
            <person name="Kumagai M."/>
            <person name="Kanamori H."/>
            <person name="Takamatsu D."/>
        </authorList>
    </citation>
    <scope>NUCLEOTIDE SEQUENCE [LARGE SCALE GENOMIC DNA]</scope>
    <source>
        <strain evidence="2 3">J42TS3</strain>
    </source>
</reference>
<dbReference type="EMBL" id="BOSL01000003">
    <property type="protein sequence ID" value="GIP52370.1"/>
    <property type="molecule type" value="Genomic_DNA"/>
</dbReference>
<keyword evidence="3" id="KW-1185">Reference proteome</keyword>
<keyword evidence="1" id="KW-0472">Membrane</keyword>
<keyword evidence="1" id="KW-1133">Transmembrane helix</keyword>
<protein>
    <recommendedName>
        <fullName evidence="4">Cytochrome C oxidase subunit I</fullName>
    </recommendedName>
</protein>
<accession>A0ABQ4M8Q9</accession>
<evidence type="ECO:0008006" key="4">
    <source>
        <dbReference type="Google" id="ProtNLM"/>
    </source>
</evidence>
<dbReference type="InterPro" id="IPR036927">
    <property type="entry name" value="Cyt_c_oxase-like_su1_sf"/>
</dbReference>
<dbReference type="Proteomes" id="UP000679992">
    <property type="component" value="Unassembled WGS sequence"/>
</dbReference>
<feature type="transmembrane region" description="Helical" evidence="1">
    <location>
        <begin position="240"/>
        <end position="260"/>
    </location>
</feature>
<gene>
    <name evidence="2" type="ORF">J42TS3_14050</name>
</gene>
<comment type="caution">
    <text evidence="2">The sequence shown here is derived from an EMBL/GenBank/DDBJ whole genome shotgun (WGS) entry which is preliminary data.</text>
</comment>
<organism evidence="2 3">
    <name type="scientific">Paenibacillus vini</name>
    <dbReference type="NCBI Taxonomy" id="1476024"/>
    <lineage>
        <taxon>Bacteria</taxon>
        <taxon>Bacillati</taxon>
        <taxon>Bacillota</taxon>
        <taxon>Bacilli</taxon>
        <taxon>Bacillales</taxon>
        <taxon>Paenibacillaceae</taxon>
        <taxon>Paenibacillus</taxon>
    </lineage>
</organism>
<feature type="transmembrane region" description="Helical" evidence="1">
    <location>
        <begin position="47"/>
        <end position="70"/>
    </location>
</feature>
<feature type="transmembrane region" description="Helical" evidence="1">
    <location>
        <begin position="82"/>
        <end position="100"/>
    </location>
</feature>
<dbReference type="Gene3D" id="1.20.210.10">
    <property type="entry name" value="Cytochrome c oxidase-like, subunit I domain"/>
    <property type="match status" value="2"/>
</dbReference>
<feature type="transmembrane region" description="Helical" evidence="1">
    <location>
        <begin position="314"/>
        <end position="338"/>
    </location>
</feature>
<name>A0ABQ4M8Q9_9BACL</name>
<dbReference type="SUPFAM" id="SSF81442">
    <property type="entry name" value="Cytochrome c oxidase subunit I-like"/>
    <property type="match status" value="1"/>
</dbReference>
<feature type="transmembrane region" description="Helical" evidence="1">
    <location>
        <begin position="363"/>
        <end position="383"/>
    </location>
</feature>